<feature type="domain" description="DUF6924" evidence="1">
    <location>
        <begin position="10"/>
        <end position="137"/>
    </location>
</feature>
<comment type="caution">
    <text evidence="2">The sequence shown here is derived from an EMBL/GenBank/DDBJ whole genome shotgun (WGS) entry which is preliminary data.</text>
</comment>
<gene>
    <name evidence="2" type="ORF">HNQ65_005137</name>
</gene>
<proteinExistence type="predicted"/>
<accession>A0A7W8DN49</accession>
<dbReference type="Pfam" id="PF21962">
    <property type="entry name" value="DUF6924"/>
    <property type="match status" value="1"/>
</dbReference>
<dbReference type="EMBL" id="JACHIG010000018">
    <property type="protein sequence ID" value="MBB5035526.1"/>
    <property type="molecule type" value="Genomic_DNA"/>
</dbReference>
<evidence type="ECO:0000313" key="2">
    <source>
        <dbReference type="EMBL" id="MBB5035526.1"/>
    </source>
</evidence>
<sequence length="185" mass="20455">MKQLPETEHPIVLRSDFSDDQAWSRLCSLISSPIGRDGFLAHVSFVEDPAFAGVNPEMLCSSMAVRSQHGFIIVADSITFSDSEQPLLVMDFLNEPGRVFRALPTRIQAIENNLSIGNMGFEEFAEHVDASGIFRGFPGESAKTYEINTSPVPPRPVKRKPSPPKTLLGRALFYTYKLLRGRTGG</sequence>
<dbReference type="Proteomes" id="UP000590740">
    <property type="component" value="Unassembled WGS sequence"/>
</dbReference>
<reference evidence="2 3" key="1">
    <citation type="submission" date="2020-08" db="EMBL/GenBank/DDBJ databases">
        <title>Genomic Encyclopedia of Type Strains, Phase IV (KMG-IV): sequencing the most valuable type-strain genomes for metagenomic binning, comparative biology and taxonomic classification.</title>
        <authorList>
            <person name="Goeker M."/>
        </authorList>
    </citation>
    <scope>NUCLEOTIDE SEQUENCE [LARGE SCALE GENOMIC DNA]</scope>
    <source>
        <strain evidence="2 3">DSM 12252</strain>
    </source>
</reference>
<name>A0A7W8DN49_9BACT</name>
<organism evidence="2 3">
    <name type="scientific">Prosthecobacter vanneervenii</name>
    <dbReference type="NCBI Taxonomy" id="48466"/>
    <lineage>
        <taxon>Bacteria</taxon>
        <taxon>Pseudomonadati</taxon>
        <taxon>Verrucomicrobiota</taxon>
        <taxon>Verrucomicrobiia</taxon>
        <taxon>Verrucomicrobiales</taxon>
        <taxon>Verrucomicrobiaceae</taxon>
        <taxon>Prosthecobacter</taxon>
    </lineage>
</organism>
<protein>
    <recommendedName>
        <fullName evidence="1">DUF6924 domain-containing protein</fullName>
    </recommendedName>
</protein>
<dbReference type="AlphaFoldDB" id="A0A7W8DN49"/>
<dbReference type="InterPro" id="IPR053832">
    <property type="entry name" value="DUF6924"/>
</dbReference>
<keyword evidence="3" id="KW-1185">Reference proteome</keyword>
<evidence type="ECO:0000313" key="3">
    <source>
        <dbReference type="Proteomes" id="UP000590740"/>
    </source>
</evidence>
<dbReference type="RefSeq" id="WP_184344415.1">
    <property type="nucleotide sequence ID" value="NZ_JACHIG010000018.1"/>
</dbReference>
<evidence type="ECO:0000259" key="1">
    <source>
        <dbReference type="Pfam" id="PF21962"/>
    </source>
</evidence>